<name>A0ABT4X9I2_9PSED</name>
<evidence type="ECO:0000256" key="1">
    <source>
        <dbReference type="ARBA" id="ARBA00022801"/>
    </source>
</evidence>
<dbReference type="SUPFAM" id="SSF52499">
    <property type="entry name" value="Isochorismatase-like hydrolases"/>
    <property type="match status" value="1"/>
</dbReference>
<dbReference type="Pfam" id="PF00857">
    <property type="entry name" value="Isochorismatase"/>
    <property type="match status" value="1"/>
</dbReference>
<dbReference type="EMBL" id="JAQJZJ010000001">
    <property type="protein sequence ID" value="MDA7085048.1"/>
    <property type="molecule type" value="Genomic_DNA"/>
</dbReference>
<protein>
    <submittedName>
        <fullName evidence="3">Cysteine hydrolase</fullName>
    </submittedName>
</protein>
<dbReference type="InterPro" id="IPR000868">
    <property type="entry name" value="Isochorismatase-like_dom"/>
</dbReference>
<evidence type="ECO:0000259" key="2">
    <source>
        <dbReference type="Pfam" id="PF00857"/>
    </source>
</evidence>
<comment type="caution">
    <text evidence="3">The sequence shown here is derived from an EMBL/GenBank/DDBJ whole genome shotgun (WGS) entry which is preliminary data.</text>
</comment>
<dbReference type="Proteomes" id="UP001212042">
    <property type="component" value="Unassembled WGS sequence"/>
</dbReference>
<dbReference type="PANTHER" id="PTHR43540">
    <property type="entry name" value="PEROXYUREIDOACRYLATE/UREIDOACRYLATE AMIDOHYDROLASE-RELATED"/>
    <property type="match status" value="1"/>
</dbReference>
<gene>
    <name evidence="3" type="ORF">PH586_01415</name>
</gene>
<dbReference type="PANTHER" id="PTHR43540:SF6">
    <property type="entry name" value="ISOCHORISMATASE-LIKE DOMAIN-CONTAINING PROTEIN"/>
    <property type="match status" value="1"/>
</dbReference>
<dbReference type="InterPro" id="IPR050272">
    <property type="entry name" value="Isochorismatase-like_hydrls"/>
</dbReference>
<evidence type="ECO:0000313" key="3">
    <source>
        <dbReference type="EMBL" id="MDA7085048.1"/>
    </source>
</evidence>
<dbReference type="GO" id="GO:0016787">
    <property type="term" value="F:hydrolase activity"/>
    <property type="evidence" value="ECO:0007669"/>
    <property type="project" value="UniProtKB-KW"/>
</dbReference>
<keyword evidence="1 3" id="KW-0378">Hydrolase</keyword>
<dbReference type="RefSeq" id="WP_271345988.1">
    <property type="nucleotide sequence ID" value="NZ_JAQJZJ010000001.1"/>
</dbReference>
<sequence length="224" mass="24570">MKNDIAYLIIDMQQENGFHLLDFEAVIDNSVALIAAARFADIPLIYTRHVNNADASNLPPGEPLDSSGRPVSYCAGTRQVEILPRLAPQADDRVIDKPRYSAFHATELDAQLKHLGVNRLMISGVLTDACVLATVLDAFALGYRIDLIVDACTSTTSAAHYSSLLIMANWVYAIELFSCEQYLHALRGEAFSSCKPTAPDFFSHQADMLPQAIARLEASLQAQE</sequence>
<evidence type="ECO:0000313" key="4">
    <source>
        <dbReference type="Proteomes" id="UP001212042"/>
    </source>
</evidence>
<dbReference type="InterPro" id="IPR036380">
    <property type="entry name" value="Isochorismatase-like_sf"/>
</dbReference>
<organism evidence="3 4">
    <name type="scientific">Pseudomonas aestuarii</name>
    <dbReference type="NCBI Taxonomy" id="3018340"/>
    <lineage>
        <taxon>Bacteria</taxon>
        <taxon>Pseudomonadati</taxon>
        <taxon>Pseudomonadota</taxon>
        <taxon>Gammaproteobacteria</taxon>
        <taxon>Pseudomonadales</taxon>
        <taxon>Pseudomonadaceae</taxon>
        <taxon>Pseudomonas</taxon>
    </lineage>
</organism>
<proteinExistence type="predicted"/>
<dbReference type="CDD" id="cd00431">
    <property type="entry name" value="cysteine_hydrolases"/>
    <property type="match status" value="1"/>
</dbReference>
<feature type="domain" description="Isochorismatase-like" evidence="2">
    <location>
        <begin position="6"/>
        <end position="168"/>
    </location>
</feature>
<accession>A0ABT4X9I2</accession>
<keyword evidence="4" id="KW-1185">Reference proteome</keyword>
<reference evidence="3 4" key="1">
    <citation type="submission" date="2023-01" db="EMBL/GenBank/DDBJ databases">
        <title>Pseudomonas SA3-5T sp. nov., isolated from tidal flat sediment.</title>
        <authorList>
            <person name="Kim H.S."/>
            <person name="Kim J.-S."/>
            <person name="Suh M.K."/>
            <person name="Eom M.K."/>
            <person name="Lee J.-S."/>
        </authorList>
    </citation>
    <scope>NUCLEOTIDE SEQUENCE [LARGE SCALE GENOMIC DNA]</scope>
    <source>
        <strain evidence="3 4">SA3-5</strain>
    </source>
</reference>
<dbReference type="Gene3D" id="3.40.50.850">
    <property type="entry name" value="Isochorismatase-like"/>
    <property type="match status" value="1"/>
</dbReference>